<feature type="non-terminal residue" evidence="1">
    <location>
        <position position="251"/>
    </location>
</feature>
<reference evidence="1 2" key="1">
    <citation type="journal article" date="2019" name="Nat. Ecol. Evol.">
        <title>Megaphylogeny resolves global patterns of mushroom evolution.</title>
        <authorList>
            <person name="Varga T."/>
            <person name="Krizsan K."/>
            <person name="Foldi C."/>
            <person name="Dima B."/>
            <person name="Sanchez-Garcia M."/>
            <person name="Sanchez-Ramirez S."/>
            <person name="Szollosi G.J."/>
            <person name="Szarkandi J.G."/>
            <person name="Papp V."/>
            <person name="Albert L."/>
            <person name="Andreopoulos W."/>
            <person name="Angelini C."/>
            <person name="Antonin V."/>
            <person name="Barry K.W."/>
            <person name="Bougher N.L."/>
            <person name="Buchanan P."/>
            <person name="Buyck B."/>
            <person name="Bense V."/>
            <person name="Catcheside P."/>
            <person name="Chovatia M."/>
            <person name="Cooper J."/>
            <person name="Damon W."/>
            <person name="Desjardin D."/>
            <person name="Finy P."/>
            <person name="Geml J."/>
            <person name="Haridas S."/>
            <person name="Hughes K."/>
            <person name="Justo A."/>
            <person name="Karasinski D."/>
            <person name="Kautmanova I."/>
            <person name="Kiss B."/>
            <person name="Kocsube S."/>
            <person name="Kotiranta H."/>
            <person name="LaButti K.M."/>
            <person name="Lechner B.E."/>
            <person name="Liimatainen K."/>
            <person name="Lipzen A."/>
            <person name="Lukacs Z."/>
            <person name="Mihaltcheva S."/>
            <person name="Morgado L.N."/>
            <person name="Niskanen T."/>
            <person name="Noordeloos M.E."/>
            <person name="Ohm R.A."/>
            <person name="Ortiz-Santana B."/>
            <person name="Ovrebo C."/>
            <person name="Racz N."/>
            <person name="Riley R."/>
            <person name="Savchenko A."/>
            <person name="Shiryaev A."/>
            <person name="Soop K."/>
            <person name="Spirin V."/>
            <person name="Szebenyi C."/>
            <person name="Tomsovsky M."/>
            <person name="Tulloss R.E."/>
            <person name="Uehling J."/>
            <person name="Grigoriev I.V."/>
            <person name="Vagvolgyi C."/>
            <person name="Papp T."/>
            <person name="Martin F.M."/>
            <person name="Miettinen O."/>
            <person name="Hibbett D.S."/>
            <person name="Nagy L.G."/>
        </authorList>
    </citation>
    <scope>NUCLEOTIDE SEQUENCE [LARGE SCALE GENOMIC DNA]</scope>
    <source>
        <strain evidence="1 2">NL-1719</strain>
    </source>
</reference>
<gene>
    <name evidence="1" type="ORF">BDN72DRAFT_746241</name>
</gene>
<dbReference type="Proteomes" id="UP000308600">
    <property type="component" value="Unassembled WGS sequence"/>
</dbReference>
<feature type="non-terminal residue" evidence="1">
    <location>
        <position position="1"/>
    </location>
</feature>
<name>A0ACD3A1A6_9AGAR</name>
<accession>A0ACD3A1A6</accession>
<organism evidence="1 2">
    <name type="scientific">Pluteus cervinus</name>
    <dbReference type="NCBI Taxonomy" id="181527"/>
    <lineage>
        <taxon>Eukaryota</taxon>
        <taxon>Fungi</taxon>
        <taxon>Dikarya</taxon>
        <taxon>Basidiomycota</taxon>
        <taxon>Agaricomycotina</taxon>
        <taxon>Agaricomycetes</taxon>
        <taxon>Agaricomycetidae</taxon>
        <taxon>Agaricales</taxon>
        <taxon>Pluteineae</taxon>
        <taxon>Pluteaceae</taxon>
        <taxon>Pluteus</taxon>
    </lineage>
</organism>
<keyword evidence="2" id="KW-1185">Reference proteome</keyword>
<evidence type="ECO:0000313" key="1">
    <source>
        <dbReference type="EMBL" id="TFK59451.1"/>
    </source>
</evidence>
<sequence length="251" mass="28591">FMVELARLLERKGIPFHHAENRIRCFPHVINIAVKTGLKYLTSVNPEQDSEVSEDDITEDQLRTPHVVDAEYLAALKGDVMAAARKIVTSFRASYARREALKRVIIEGNEKGWFKDKLPVVTLLRDVDTRWSSVFLMGSRVDLLHPALEIVVQDKAHEDLRHLLLTPTQRRVLQDICSFLDIFHAAQQLVSAEKTPTLSIVIPVYEQLLGMLQNAKRRLPNLAHAIDASHIKLQEYVHKTRSTPMYTLAMG</sequence>
<proteinExistence type="predicted"/>
<evidence type="ECO:0000313" key="2">
    <source>
        <dbReference type="Proteomes" id="UP000308600"/>
    </source>
</evidence>
<protein>
    <submittedName>
        <fullName evidence="1">Uncharacterized protein</fullName>
    </submittedName>
</protein>
<dbReference type="EMBL" id="ML208975">
    <property type="protein sequence ID" value="TFK59451.1"/>
    <property type="molecule type" value="Genomic_DNA"/>
</dbReference>